<dbReference type="HOGENOM" id="CLU_785720_0_0_1"/>
<evidence type="ECO:0000256" key="1">
    <source>
        <dbReference type="SAM" id="MobiDB-lite"/>
    </source>
</evidence>
<dbReference type="EMBL" id="KN823148">
    <property type="protein sequence ID" value="KIO21142.1"/>
    <property type="molecule type" value="Genomic_DNA"/>
</dbReference>
<feature type="compositionally biased region" description="Low complexity" evidence="1">
    <location>
        <begin position="293"/>
        <end position="305"/>
    </location>
</feature>
<feature type="compositionally biased region" description="Low complexity" evidence="1">
    <location>
        <begin position="222"/>
        <end position="240"/>
    </location>
</feature>
<gene>
    <name evidence="2" type="ORF">M407DRAFT_219170</name>
</gene>
<name>A0A0C3LI77_9AGAM</name>
<feature type="compositionally biased region" description="Polar residues" evidence="1">
    <location>
        <begin position="319"/>
        <end position="332"/>
    </location>
</feature>
<dbReference type="AlphaFoldDB" id="A0A0C3LI77"/>
<proteinExistence type="predicted"/>
<reference evidence="3" key="2">
    <citation type="submission" date="2015-01" db="EMBL/GenBank/DDBJ databases">
        <title>Evolutionary Origins and Diversification of the Mycorrhizal Mutualists.</title>
        <authorList>
            <consortium name="DOE Joint Genome Institute"/>
            <consortium name="Mycorrhizal Genomics Consortium"/>
            <person name="Kohler A."/>
            <person name="Kuo A."/>
            <person name="Nagy L.G."/>
            <person name="Floudas D."/>
            <person name="Copeland A."/>
            <person name="Barry K.W."/>
            <person name="Cichocki N."/>
            <person name="Veneault-Fourrey C."/>
            <person name="LaButti K."/>
            <person name="Lindquist E.A."/>
            <person name="Lipzen A."/>
            <person name="Lundell T."/>
            <person name="Morin E."/>
            <person name="Murat C."/>
            <person name="Riley R."/>
            <person name="Ohm R."/>
            <person name="Sun H."/>
            <person name="Tunlid A."/>
            <person name="Henrissat B."/>
            <person name="Grigoriev I.V."/>
            <person name="Hibbett D.S."/>
            <person name="Martin F."/>
        </authorList>
    </citation>
    <scope>NUCLEOTIDE SEQUENCE [LARGE SCALE GENOMIC DNA]</scope>
    <source>
        <strain evidence="3">MUT 4182</strain>
    </source>
</reference>
<evidence type="ECO:0000313" key="3">
    <source>
        <dbReference type="Proteomes" id="UP000054248"/>
    </source>
</evidence>
<sequence>MMPCTMPAMSTSSQRSRRITSLWGGAHVGHPAEDRLTPLNLMMVSRDHAASASLLEFTSITSPDQPLVPANPVRRRSSKKFKELAPETSDPPIPLVDLQSSVRSQKQQQLSTIVESPLASPAPPPLKNARTKASATTGRTQGKADPVAKTKALGKRKKHEEEEDEDDLAIGSPSKRARIDSAGVRQTPSRAAKQKQIPHQEDSSPAPAPPLHKSTKAKPSATTNKPRPSTSKSTSTAKKSQALAAEQGDSDVEIQAPAPPRVKTKASSKKDVKAQGDILATGRDDEHEVDDVPPGAKSPAAPAKTSSKRKKGDIEGSKQPPTASKSTANQPSAKALGKRKAEEAISPDDENNT</sequence>
<feature type="region of interest" description="Disordered" evidence="1">
    <location>
        <begin position="62"/>
        <end position="353"/>
    </location>
</feature>
<feature type="compositionally biased region" description="Polar residues" evidence="1">
    <location>
        <begin position="98"/>
        <end position="114"/>
    </location>
</feature>
<feature type="compositionally biased region" description="Polar residues" evidence="1">
    <location>
        <begin position="131"/>
        <end position="140"/>
    </location>
</feature>
<keyword evidence="3" id="KW-1185">Reference proteome</keyword>
<dbReference type="Proteomes" id="UP000054248">
    <property type="component" value="Unassembled WGS sequence"/>
</dbReference>
<evidence type="ECO:0000313" key="2">
    <source>
        <dbReference type="EMBL" id="KIO21142.1"/>
    </source>
</evidence>
<protein>
    <submittedName>
        <fullName evidence="2">Uncharacterized protein</fullName>
    </submittedName>
</protein>
<reference evidence="2 3" key="1">
    <citation type="submission" date="2014-04" db="EMBL/GenBank/DDBJ databases">
        <authorList>
            <consortium name="DOE Joint Genome Institute"/>
            <person name="Kuo A."/>
            <person name="Girlanda M."/>
            <person name="Perotto S."/>
            <person name="Kohler A."/>
            <person name="Nagy L.G."/>
            <person name="Floudas D."/>
            <person name="Copeland A."/>
            <person name="Barry K.W."/>
            <person name="Cichocki N."/>
            <person name="Veneault-Fourrey C."/>
            <person name="LaButti K."/>
            <person name="Lindquist E.A."/>
            <person name="Lipzen A."/>
            <person name="Lundell T."/>
            <person name="Morin E."/>
            <person name="Murat C."/>
            <person name="Sun H."/>
            <person name="Tunlid A."/>
            <person name="Henrissat B."/>
            <person name="Grigoriev I.V."/>
            <person name="Hibbett D.S."/>
            <person name="Martin F."/>
            <person name="Nordberg H.P."/>
            <person name="Cantor M.N."/>
            <person name="Hua S.X."/>
        </authorList>
    </citation>
    <scope>NUCLEOTIDE SEQUENCE [LARGE SCALE GENOMIC DNA]</scope>
    <source>
        <strain evidence="2 3">MUT 4182</strain>
    </source>
</reference>
<organism evidence="2 3">
    <name type="scientific">Tulasnella calospora MUT 4182</name>
    <dbReference type="NCBI Taxonomy" id="1051891"/>
    <lineage>
        <taxon>Eukaryota</taxon>
        <taxon>Fungi</taxon>
        <taxon>Dikarya</taxon>
        <taxon>Basidiomycota</taxon>
        <taxon>Agaricomycotina</taxon>
        <taxon>Agaricomycetes</taxon>
        <taxon>Cantharellales</taxon>
        <taxon>Tulasnellaceae</taxon>
        <taxon>Tulasnella</taxon>
    </lineage>
</organism>
<dbReference type="OrthoDB" id="3248334at2759"/>
<accession>A0A0C3LI77</accession>
<feature type="non-terminal residue" evidence="2">
    <location>
        <position position="353"/>
    </location>
</feature>